<evidence type="ECO:0000256" key="1">
    <source>
        <dbReference type="ARBA" id="ARBA00022679"/>
    </source>
</evidence>
<dbReference type="Pfam" id="PF07714">
    <property type="entry name" value="PK_Tyr_Ser-Thr"/>
    <property type="match status" value="1"/>
</dbReference>
<evidence type="ECO:0000256" key="4">
    <source>
        <dbReference type="ARBA" id="ARBA00022840"/>
    </source>
</evidence>
<dbReference type="InterPro" id="IPR001245">
    <property type="entry name" value="Ser-Thr/Tyr_kinase_cat_dom"/>
</dbReference>
<dbReference type="SUPFAM" id="SSF56112">
    <property type="entry name" value="Protein kinase-like (PK-like)"/>
    <property type="match status" value="1"/>
</dbReference>
<dbReference type="PROSITE" id="PS50011">
    <property type="entry name" value="PROTEIN_KINASE_DOM"/>
    <property type="match status" value="1"/>
</dbReference>
<dbReference type="GO" id="GO:0004674">
    <property type="term" value="F:protein serine/threonine kinase activity"/>
    <property type="evidence" value="ECO:0007669"/>
    <property type="project" value="TreeGrafter"/>
</dbReference>
<keyword evidence="1" id="KW-0808">Transferase</keyword>
<evidence type="ECO:0000256" key="2">
    <source>
        <dbReference type="ARBA" id="ARBA00022741"/>
    </source>
</evidence>
<reference evidence="7" key="1">
    <citation type="submission" date="2022-07" db="EMBL/GenBank/DDBJ databases">
        <title>Genome analysis of Parmales, a sister group of diatoms, reveals the evolutionary specialization of diatoms from phago-mixotrophs to photoautotrophs.</title>
        <authorList>
            <person name="Ban H."/>
            <person name="Sato S."/>
            <person name="Yoshikawa S."/>
            <person name="Kazumasa Y."/>
            <person name="Nakamura Y."/>
            <person name="Ichinomiya M."/>
            <person name="Saitoh K."/>
            <person name="Sato N."/>
            <person name="Blanc-Mathieu R."/>
            <person name="Endo H."/>
            <person name="Kuwata A."/>
            <person name="Ogata H."/>
        </authorList>
    </citation>
    <scope>NUCLEOTIDE SEQUENCE</scope>
</reference>
<comment type="caution">
    <text evidence="7">The sequence shown here is derived from an EMBL/GenBank/DDBJ whole genome shotgun (WGS) entry which is preliminary data.</text>
</comment>
<evidence type="ECO:0000313" key="8">
    <source>
        <dbReference type="Proteomes" id="UP001165082"/>
    </source>
</evidence>
<name>A0A9W6ZG16_9STRA</name>
<dbReference type="InterPro" id="IPR051681">
    <property type="entry name" value="Ser/Thr_Kinases-Pseudokinases"/>
</dbReference>
<accession>A0A9W6ZG16</accession>
<dbReference type="Gene3D" id="1.10.510.10">
    <property type="entry name" value="Transferase(Phosphotransferase) domain 1"/>
    <property type="match status" value="1"/>
</dbReference>
<proteinExistence type="predicted"/>
<feature type="domain" description="Protein kinase" evidence="6">
    <location>
        <begin position="127"/>
        <end position="400"/>
    </location>
</feature>
<organism evidence="7 8">
    <name type="scientific">Triparma retinervis</name>
    <dbReference type="NCBI Taxonomy" id="2557542"/>
    <lineage>
        <taxon>Eukaryota</taxon>
        <taxon>Sar</taxon>
        <taxon>Stramenopiles</taxon>
        <taxon>Ochrophyta</taxon>
        <taxon>Bolidophyceae</taxon>
        <taxon>Parmales</taxon>
        <taxon>Triparmaceae</taxon>
        <taxon>Triparma</taxon>
    </lineage>
</organism>
<dbReference type="Proteomes" id="UP001165082">
    <property type="component" value="Unassembled WGS sequence"/>
</dbReference>
<keyword evidence="3" id="KW-0418">Kinase</keyword>
<dbReference type="GO" id="GO:0005524">
    <property type="term" value="F:ATP binding"/>
    <property type="evidence" value="ECO:0007669"/>
    <property type="project" value="UniProtKB-KW"/>
</dbReference>
<feature type="compositionally biased region" description="Low complexity" evidence="5">
    <location>
        <begin position="474"/>
        <end position="508"/>
    </location>
</feature>
<dbReference type="InterPro" id="IPR011009">
    <property type="entry name" value="Kinase-like_dom_sf"/>
</dbReference>
<sequence length="533" mass="59027">AYMFLGAKHPFGINVGPNIKLGRGSATIQTYSLTVPTSRSVNAEHYKFTKWRLFTVISEAEERDEKRKKIAAAALENNDNKFNKFGKDKKKASQEVQPVEPKEASPLDILATSKLDAWKINESELDFESGFFVASGSFGDVKTAKFRGTLVAVKMLKASGSTIDAEKVIRFKHELLLCRDLRHPNIMQVLGGCWENKDKVLLVMEFCEKGSLGQILKREGPQHKMVTTKLTWIIEMAKAMCYLHGFTPSIVHRDLKGDNALVNQGMSIKLCDFGESRKKTNDGTMTTVGSPFWIAPEVFMGERYDESCDVYSFALCMVEMLFDGQMEGVFNRGLKKEDKRFGLAIAHKITSGWRPELDPKVVEKFPNYCQLIEDCWEQKPNHRPSFPRILNYLLKLQGFVDIGRDREVFVDEAVSSGDGSSNSTGSITSSANSNMSGSMNNSLMGSPTGSFMRNGTLRGKPSMPSLRELRGAGSSSSDSESSTSSSRSHSSSSNNEGESSSNGGSSFRSEGRRTFTGSQHGSIREVENEDSET</sequence>
<evidence type="ECO:0000256" key="5">
    <source>
        <dbReference type="SAM" id="MobiDB-lite"/>
    </source>
</evidence>
<dbReference type="PANTHER" id="PTHR44329">
    <property type="entry name" value="SERINE/THREONINE-PROTEIN KINASE TNNI3K-RELATED"/>
    <property type="match status" value="1"/>
</dbReference>
<dbReference type="FunFam" id="3.30.200.20:FF:000180">
    <property type="entry name" value="serine/threonine-protein kinase STY46-like"/>
    <property type="match status" value="1"/>
</dbReference>
<keyword evidence="4" id="KW-0067">ATP-binding</keyword>
<dbReference type="PANTHER" id="PTHR44329:SF289">
    <property type="entry name" value="SERINE_THREONINE-PROTEIN KINASE VIK"/>
    <property type="match status" value="1"/>
</dbReference>
<protein>
    <recommendedName>
        <fullName evidence="6">Protein kinase domain-containing protein</fullName>
    </recommendedName>
</protein>
<evidence type="ECO:0000256" key="3">
    <source>
        <dbReference type="ARBA" id="ARBA00022777"/>
    </source>
</evidence>
<dbReference type="SMART" id="SM00220">
    <property type="entry name" value="S_TKc"/>
    <property type="match status" value="1"/>
</dbReference>
<dbReference type="AlphaFoldDB" id="A0A9W6ZG16"/>
<feature type="region of interest" description="Disordered" evidence="5">
    <location>
        <begin position="414"/>
        <end position="533"/>
    </location>
</feature>
<gene>
    <name evidence="7" type="ORF">TrRE_jg5266</name>
</gene>
<dbReference type="OrthoDB" id="339325at2759"/>
<keyword evidence="2" id="KW-0547">Nucleotide-binding</keyword>
<keyword evidence="8" id="KW-1185">Reference proteome</keyword>
<feature type="non-terminal residue" evidence="7">
    <location>
        <position position="1"/>
    </location>
</feature>
<evidence type="ECO:0000259" key="6">
    <source>
        <dbReference type="PROSITE" id="PS50011"/>
    </source>
</evidence>
<dbReference type="EMBL" id="BRXZ01002066">
    <property type="protein sequence ID" value="GMH53712.1"/>
    <property type="molecule type" value="Genomic_DNA"/>
</dbReference>
<feature type="compositionally biased region" description="Low complexity" evidence="5">
    <location>
        <begin position="415"/>
        <end position="446"/>
    </location>
</feature>
<dbReference type="InterPro" id="IPR000719">
    <property type="entry name" value="Prot_kinase_dom"/>
</dbReference>
<evidence type="ECO:0000313" key="7">
    <source>
        <dbReference type="EMBL" id="GMH53712.1"/>
    </source>
</evidence>